<feature type="compositionally biased region" description="Basic and acidic residues" evidence="1">
    <location>
        <begin position="666"/>
        <end position="682"/>
    </location>
</feature>
<evidence type="ECO:0000313" key="6">
    <source>
        <dbReference type="Proteomes" id="UP000322080"/>
    </source>
</evidence>
<dbReference type="InterPro" id="IPR032876">
    <property type="entry name" value="J_dom"/>
</dbReference>
<dbReference type="RefSeq" id="WP_148375966.1">
    <property type="nucleotide sequence ID" value="NZ_VSIY01000003.1"/>
</dbReference>
<sequence length="1297" mass="137733">MATLVLSALGAAAGASLGGGLLGLSSVVIGRAIGAVAGRAVDQMILGAGSDPVEHGKVDRFRLTGASEGAAVTRLFGRMRLGGQVIWASEVQEHVASTGSGKGMLNGPKNREFSYSVSLAVALCEGEITRVGRVWADGQEIAPGSLTMRVYPGSEDQLPDPRIEAVEGAGMVPAYRGIAYVVIEDLDLTAYGNRVPVLNFEVFRPEQPGEAEVARGVRAVAMVPGTGEYALATTSVHYGARLGEAVPVNENTPLGMTDFSASLTMLDEELPGCEATALVVSWFGSDLRCGACEVAPKVEKHDQEGQEMPWRAGGVTRGQAGLVPRDQGRPVYGGTPADGSVIEAIRALRGAGKAVTFYPFVLMDQGVDNGLPDPWTGADDQPVLPWRGRITLSVAPGQDGSPDGTAAAEAEVAAFFGTALAGDFTVSGGTVSYTGPNEWSYRRFILHYAHLCALAGGVDAFLIGSEMRGLTQIRGAGGSFPAVAAMRQLAADVRGILGAGVKLSYAADWTEYFGYHPQDGSGDVYFHLDPLWADANIDFIGIDNYMPLADWLAENEHLDGQNAEIWHENYLKSNILGGEGYDWFYHAPEARAAQIRTLITDGAHGEPWVFRFKDIPNWWQNAHHERIGGVRQASPTDWVPGSKPVWFTELGCAAVDKGPNQPNRFLDAKSDESGLPRHSDGRRDDFIQMQYLRAMLGFWADSANNPTDETSGVTMLDMSRAHVWAWDARPFPWFPGDRDLWADGENYARGHWLNGRTGNRSLASVVREICARAGVDAVDVSGLAGLVRGYALDQTASARSALQPLMLAYGIEAVERGGVLRFFSRSGRTDRVIAGEALAITTEIGGALELVRAPEAEIAGRVRLSFTEADGGYETRAAEAVFAGDDSDAVAASDLPLVLTQGEGRAICERWLAEARVARDAARFALPPSGLGTGAGDVVRLDTPGGAASFRIDHVEEAGVQIARAVRVEPGLYVPSDTLDLGVRPRRHVPPVPVLPLFLDLPLIGGDEVPHAPHLAVTARPWPGSVAVYGAAADHGYALDRVVTAPAVVGETETPLARARAGVIDRGPALRVRLTSGTLSSAPLAAVMNGANLAAIGDGSSDNWELFQFTGADLVAPDTWEITGRLRGQAGSDALMPEVWPAGSVVVMIDAQVGQIDLPSSARGLERHFRIGPALRPIDDATYRHEVRAFDGIGLRPLAPVHLRATEAGGNLALSWVRRTRIDGDTWQAVEVPLGEETESYLVRVAAGGATLREVGVTAPGWTYTAAMRAADGPAEAIGVAQVSARFGPGPFRWLGL</sequence>
<protein>
    <submittedName>
        <fullName evidence="5">Host specificity protein</fullName>
    </submittedName>
</protein>
<name>A0A5D0RPQ6_9RHOB</name>
<keyword evidence="6" id="KW-1185">Reference proteome</keyword>
<evidence type="ECO:0000313" key="5">
    <source>
        <dbReference type="EMBL" id="TYB82875.1"/>
    </source>
</evidence>
<comment type="caution">
    <text evidence="5">The sequence shown here is derived from an EMBL/GenBank/DDBJ whole genome shotgun (WGS) entry which is preliminary data.</text>
</comment>
<evidence type="ECO:0000259" key="4">
    <source>
        <dbReference type="Pfam" id="PF23666"/>
    </source>
</evidence>
<dbReference type="Pfam" id="PF23666">
    <property type="entry name" value="Rcc01698_C"/>
    <property type="match status" value="1"/>
</dbReference>
<accession>A0A5D0RPQ6</accession>
<dbReference type="Pfam" id="PF13550">
    <property type="entry name" value="Phage-tail_3"/>
    <property type="match status" value="1"/>
</dbReference>
<proteinExistence type="predicted"/>
<reference evidence="5 6" key="1">
    <citation type="submission" date="2019-08" db="EMBL/GenBank/DDBJ databases">
        <title>Identification of a novel species of the genus Boseongicola.</title>
        <authorList>
            <person name="Zhang X.-Q."/>
        </authorList>
    </citation>
    <scope>NUCLEOTIDE SEQUENCE [LARGE SCALE GENOMIC DNA]</scope>
    <source>
        <strain evidence="5 6">HY14</strain>
    </source>
</reference>
<dbReference type="InterPro" id="IPR025195">
    <property type="entry name" value="GTA_TIM_dom"/>
</dbReference>
<feature type="region of interest" description="Disordered" evidence="1">
    <location>
        <begin position="661"/>
        <end position="682"/>
    </location>
</feature>
<feature type="domain" description="GTA TIM-barrel-like" evidence="2">
    <location>
        <begin position="439"/>
        <end position="735"/>
    </location>
</feature>
<gene>
    <name evidence="5" type="ORF">FVF75_01445</name>
</gene>
<dbReference type="Gene3D" id="3.20.20.80">
    <property type="entry name" value="Glycosidases"/>
    <property type="match status" value="1"/>
</dbReference>
<dbReference type="EMBL" id="VSIY01000003">
    <property type="protein sequence ID" value="TYB82875.1"/>
    <property type="molecule type" value="Genomic_DNA"/>
</dbReference>
<feature type="domain" description="Rcc01698-like C-terminal" evidence="4">
    <location>
        <begin position="1047"/>
        <end position="1147"/>
    </location>
</feature>
<dbReference type="SUPFAM" id="SSF51445">
    <property type="entry name" value="(Trans)glycosidases"/>
    <property type="match status" value="1"/>
</dbReference>
<dbReference type="InterPro" id="IPR056490">
    <property type="entry name" value="Rcc01698_C"/>
</dbReference>
<feature type="domain" description="Tip attachment protein J" evidence="3">
    <location>
        <begin position="793"/>
        <end position="956"/>
    </location>
</feature>
<dbReference type="Pfam" id="PF13547">
    <property type="entry name" value="GTA_TIM"/>
    <property type="match status" value="1"/>
</dbReference>
<evidence type="ECO:0000259" key="2">
    <source>
        <dbReference type="Pfam" id="PF13547"/>
    </source>
</evidence>
<dbReference type="Proteomes" id="UP000322080">
    <property type="component" value="Unassembled WGS sequence"/>
</dbReference>
<dbReference type="InterPro" id="IPR017853">
    <property type="entry name" value="GH"/>
</dbReference>
<evidence type="ECO:0000259" key="3">
    <source>
        <dbReference type="Pfam" id="PF13550"/>
    </source>
</evidence>
<evidence type="ECO:0000256" key="1">
    <source>
        <dbReference type="SAM" id="MobiDB-lite"/>
    </source>
</evidence>
<organism evidence="5 6">
    <name type="scientific">Maritimibacter fusiformis</name>
    <dbReference type="NCBI Taxonomy" id="2603819"/>
    <lineage>
        <taxon>Bacteria</taxon>
        <taxon>Pseudomonadati</taxon>
        <taxon>Pseudomonadota</taxon>
        <taxon>Alphaproteobacteria</taxon>
        <taxon>Rhodobacterales</taxon>
        <taxon>Roseobacteraceae</taxon>
        <taxon>Maritimibacter</taxon>
    </lineage>
</organism>
<dbReference type="CDD" id="cd19607">
    <property type="entry name" value="GTA_TIM-barrel-like"/>
    <property type="match status" value="1"/>
</dbReference>